<keyword evidence="1" id="KW-1133">Transmembrane helix</keyword>
<dbReference type="GO" id="GO:0047471">
    <property type="term" value="F:maltose alpha-D-glucosyltransferase activity"/>
    <property type="evidence" value="ECO:0007669"/>
    <property type="project" value="UniProtKB-EC"/>
</dbReference>
<dbReference type="InParanoid" id="Q6L2Z5"/>
<feature type="transmembrane region" description="Helical" evidence="1">
    <location>
        <begin position="100"/>
        <end position="119"/>
    </location>
</feature>
<evidence type="ECO:0000256" key="1">
    <source>
        <dbReference type="SAM" id="Phobius"/>
    </source>
</evidence>
<keyword evidence="1" id="KW-0812">Transmembrane</keyword>
<keyword evidence="1" id="KW-0472">Membrane</keyword>
<dbReference type="AlphaFoldDB" id="Q6L2Z5"/>
<keyword evidence="2" id="KW-0413">Isomerase</keyword>
<feature type="transmembrane region" description="Helical" evidence="1">
    <location>
        <begin position="12"/>
        <end position="31"/>
    </location>
</feature>
<organism evidence="2 3">
    <name type="scientific">Picrophilus torridus (strain ATCC 700027 / DSM 9790 / JCM 10055 / NBRC 100828 / KAW 2/3)</name>
    <dbReference type="NCBI Taxonomy" id="1122961"/>
    <lineage>
        <taxon>Archaea</taxon>
        <taxon>Methanobacteriati</taxon>
        <taxon>Thermoplasmatota</taxon>
        <taxon>Thermoplasmata</taxon>
        <taxon>Thermoplasmatales</taxon>
        <taxon>Picrophilaceae</taxon>
        <taxon>Picrophilus</taxon>
    </lineage>
</organism>
<evidence type="ECO:0000313" key="2">
    <source>
        <dbReference type="EMBL" id="AAT42656.1"/>
    </source>
</evidence>
<gene>
    <name evidence="2" type="ordered locus">PTO0071</name>
</gene>
<feature type="transmembrane region" description="Helical" evidence="1">
    <location>
        <begin position="69"/>
        <end position="88"/>
    </location>
</feature>
<sequence length="124" mass="14562">MIFMDKYEKILWSISFLIVFQMMTGFYLSQVRIPLKYLLYIHIFTGILIFLISIVLIRISGNTRLKRLSYVNMFLILFTGVIGLGFILLKLKFYDIYMPYIHFLLAIGIISNYAVMLGISRTLN</sequence>
<evidence type="ECO:0000313" key="3">
    <source>
        <dbReference type="Proteomes" id="UP000000438"/>
    </source>
</evidence>
<dbReference type="KEGG" id="pto:PTO0071"/>
<proteinExistence type="predicted"/>
<dbReference type="EC" id="5.4.99.16" evidence="2"/>
<protein>
    <submittedName>
        <fullName evidence="2">Trehalose synthase</fullName>
        <ecNumber evidence="2">5.4.99.16</ecNumber>
    </submittedName>
</protein>
<name>Q6L2Z5_PICTO</name>
<dbReference type="HOGENOM" id="CLU_2177783_0_0_2"/>
<reference evidence="2 3" key="1">
    <citation type="journal article" date="2004" name="Proc. Natl. Acad. Sci. U.S.A.">
        <title>Genome sequence of Picrophilus torridus and its implications for life around pH 0.</title>
        <authorList>
            <person name="Futterer O."/>
            <person name="Angelov A."/>
            <person name="Liesegang H."/>
            <person name="Gottschalk G."/>
            <person name="Schleper C."/>
            <person name="Schepers B."/>
            <person name="Dock C."/>
            <person name="Antranikian G."/>
            <person name="Liebl W."/>
        </authorList>
    </citation>
    <scope>NUCLEOTIDE SEQUENCE [LARGE SCALE GENOMIC DNA]</scope>
    <source>
        <strain evidence="3">ATCC 700027 / DSM 9790 / JCM 10055 / NBRC 100828</strain>
    </source>
</reference>
<dbReference type="eggNOG" id="arCOG06953">
    <property type="taxonomic scope" value="Archaea"/>
</dbReference>
<dbReference type="Proteomes" id="UP000000438">
    <property type="component" value="Chromosome"/>
</dbReference>
<dbReference type="PaxDb" id="263820-PTO0071"/>
<feature type="transmembrane region" description="Helical" evidence="1">
    <location>
        <begin position="37"/>
        <end position="57"/>
    </location>
</feature>
<dbReference type="EMBL" id="AE017261">
    <property type="protein sequence ID" value="AAT42656.1"/>
    <property type="molecule type" value="Genomic_DNA"/>
</dbReference>
<accession>Q6L2Z5</accession>